<dbReference type="RefSeq" id="WP_184392441.1">
    <property type="nucleotide sequence ID" value="NZ_JACHDB010000001.1"/>
</dbReference>
<dbReference type="InterPro" id="IPR020568">
    <property type="entry name" value="Ribosomal_Su5_D2-typ_SF"/>
</dbReference>
<dbReference type="InterPro" id="IPR006204">
    <property type="entry name" value="GHMP_kinase_N_dom"/>
</dbReference>
<keyword evidence="3 7" id="KW-0418">Kinase</keyword>
<dbReference type="Proteomes" id="UP000572635">
    <property type="component" value="Unassembled WGS sequence"/>
</dbReference>
<gene>
    <name evidence="7" type="ORF">HDA36_003033</name>
</gene>
<reference evidence="7 8" key="1">
    <citation type="submission" date="2020-08" db="EMBL/GenBank/DDBJ databases">
        <title>Sequencing the genomes of 1000 actinobacteria strains.</title>
        <authorList>
            <person name="Klenk H.-P."/>
        </authorList>
    </citation>
    <scope>NUCLEOTIDE SEQUENCE [LARGE SCALE GENOMIC DNA]</scope>
    <source>
        <strain evidence="7 8">DSM 44551</strain>
    </source>
</reference>
<dbReference type="PANTHER" id="PTHR10457">
    <property type="entry name" value="MEVALONATE KINASE/GALACTOKINASE"/>
    <property type="match status" value="1"/>
</dbReference>
<evidence type="ECO:0000256" key="3">
    <source>
        <dbReference type="ARBA" id="ARBA00022777"/>
    </source>
</evidence>
<dbReference type="Gene3D" id="3.30.230.10">
    <property type="match status" value="1"/>
</dbReference>
<protein>
    <submittedName>
        <fullName evidence="7">Galactokinase</fullName>
        <ecNumber evidence="7">2.7.1.6</ecNumber>
    </submittedName>
</protein>
<sequence>MPQLRARSNPPVPPPETGPEACAAELAAVFTRVHGRGPEGIWWAPGRVGLLGDLFGCPGGPVLLSALPWGVAAAVSRTRDGSVDARTADGRRSRRLARRAAAALRAAAGAGLAEPSDGVRVVAGSALPSGTGLGAGPALECAVLLALAETAGSGADRKALARAAPASAERGAVLRCAPGSVLSIDLGSGRGRTLPFDTAAAGLVPLLIGAGGPGPRRSRRTARRRLAECGRAAGRLGVADLRAIEDLPGALRELRDPVLRGRVQHVVTEANRVHAGAGLLRAGVPAELGAVLTASHLSMQGSFAATSAEVDLSVQRAVGSGARGARTAGDRIGGAVVALVAEDRTEQVRAALSGAWAQAAPPSDGARRLR</sequence>
<evidence type="ECO:0000313" key="8">
    <source>
        <dbReference type="Proteomes" id="UP000572635"/>
    </source>
</evidence>
<dbReference type="PIRSF" id="PIRSF000530">
    <property type="entry name" value="Galactokinase"/>
    <property type="match status" value="1"/>
</dbReference>
<dbReference type="Gene3D" id="3.30.70.890">
    <property type="entry name" value="GHMP kinase, C-terminal domain"/>
    <property type="match status" value="1"/>
</dbReference>
<dbReference type="Pfam" id="PF00288">
    <property type="entry name" value="GHMP_kinases_N"/>
    <property type="match status" value="1"/>
</dbReference>
<accession>A0A7W8QME1</accession>
<dbReference type="EMBL" id="JACHDB010000001">
    <property type="protein sequence ID" value="MBB5432949.1"/>
    <property type="molecule type" value="Genomic_DNA"/>
</dbReference>
<dbReference type="InterPro" id="IPR014721">
    <property type="entry name" value="Ribsml_uS5_D2-typ_fold_subgr"/>
</dbReference>
<proteinExistence type="inferred from homology"/>
<keyword evidence="7" id="KW-0808">Transferase</keyword>
<dbReference type="InterPro" id="IPR006206">
    <property type="entry name" value="Mevalonate/galactokinase"/>
</dbReference>
<dbReference type="PANTHER" id="PTHR10457:SF7">
    <property type="entry name" value="GALACTOKINASE-RELATED"/>
    <property type="match status" value="1"/>
</dbReference>
<evidence type="ECO:0000256" key="4">
    <source>
        <dbReference type="ARBA" id="ARBA00022840"/>
    </source>
</evidence>
<dbReference type="AlphaFoldDB" id="A0A7W8QME1"/>
<evidence type="ECO:0000256" key="2">
    <source>
        <dbReference type="ARBA" id="ARBA00022741"/>
    </source>
</evidence>
<dbReference type="GO" id="GO:0004335">
    <property type="term" value="F:galactokinase activity"/>
    <property type="evidence" value="ECO:0007669"/>
    <property type="project" value="UniProtKB-EC"/>
</dbReference>
<name>A0A7W8QME1_9ACTN</name>
<organism evidence="7 8">
    <name type="scientific">Nocardiopsis composta</name>
    <dbReference type="NCBI Taxonomy" id="157465"/>
    <lineage>
        <taxon>Bacteria</taxon>
        <taxon>Bacillati</taxon>
        <taxon>Actinomycetota</taxon>
        <taxon>Actinomycetes</taxon>
        <taxon>Streptosporangiales</taxon>
        <taxon>Nocardiopsidaceae</taxon>
        <taxon>Nocardiopsis</taxon>
    </lineage>
</organism>
<keyword evidence="2" id="KW-0547">Nucleotide-binding</keyword>
<dbReference type="Pfam" id="PF10509">
    <property type="entry name" value="GalKase_gal_bdg"/>
    <property type="match status" value="1"/>
</dbReference>
<evidence type="ECO:0000259" key="5">
    <source>
        <dbReference type="Pfam" id="PF00288"/>
    </source>
</evidence>
<dbReference type="GO" id="GO:0005829">
    <property type="term" value="C:cytosol"/>
    <property type="evidence" value="ECO:0007669"/>
    <property type="project" value="TreeGrafter"/>
</dbReference>
<dbReference type="SUPFAM" id="SSF54211">
    <property type="entry name" value="Ribosomal protein S5 domain 2-like"/>
    <property type="match status" value="1"/>
</dbReference>
<feature type="domain" description="GHMP kinase N-terminal" evidence="5">
    <location>
        <begin position="96"/>
        <end position="166"/>
    </location>
</feature>
<dbReference type="InterPro" id="IPR019539">
    <property type="entry name" value="GalKase_N"/>
</dbReference>
<dbReference type="GO" id="GO:0006012">
    <property type="term" value="P:galactose metabolic process"/>
    <property type="evidence" value="ECO:0007669"/>
    <property type="project" value="InterPro"/>
</dbReference>
<dbReference type="SUPFAM" id="SSF55060">
    <property type="entry name" value="GHMP Kinase, C-terminal domain"/>
    <property type="match status" value="1"/>
</dbReference>
<dbReference type="InterPro" id="IPR000705">
    <property type="entry name" value="Galactokinase"/>
</dbReference>
<keyword evidence="8" id="KW-1185">Reference proteome</keyword>
<dbReference type="EC" id="2.7.1.6" evidence="7"/>
<evidence type="ECO:0000259" key="6">
    <source>
        <dbReference type="Pfam" id="PF10509"/>
    </source>
</evidence>
<evidence type="ECO:0000313" key="7">
    <source>
        <dbReference type="EMBL" id="MBB5432949.1"/>
    </source>
</evidence>
<evidence type="ECO:0000256" key="1">
    <source>
        <dbReference type="ARBA" id="ARBA00006566"/>
    </source>
</evidence>
<dbReference type="PRINTS" id="PR00473">
    <property type="entry name" value="GALCTOKINASE"/>
</dbReference>
<comment type="similarity">
    <text evidence="1">Belongs to the GHMP kinase family. GalK subfamily.</text>
</comment>
<dbReference type="PRINTS" id="PR00959">
    <property type="entry name" value="MEVGALKINASE"/>
</dbReference>
<dbReference type="InterPro" id="IPR036554">
    <property type="entry name" value="GHMP_kinase_C_sf"/>
</dbReference>
<dbReference type="GO" id="GO:0005524">
    <property type="term" value="F:ATP binding"/>
    <property type="evidence" value="ECO:0007669"/>
    <property type="project" value="UniProtKB-KW"/>
</dbReference>
<keyword evidence="4" id="KW-0067">ATP-binding</keyword>
<comment type="caution">
    <text evidence="7">The sequence shown here is derived from an EMBL/GenBank/DDBJ whole genome shotgun (WGS) entry which is preliminary data.</text>
</comment>
<feature type="domain" description="Galactokinase N-terminal" evidence="6">
    <location>
        <begin position="30"/>
        <end position="77"/>
    </location>
</feature>